<evidence type="ECO:0000259" key="3">
    <source>
        <dbReference type="Pfam" id="PF01408"/>
    </source>
</evidence>
<comment type="caution">
    <text evidence="5">The sequence shown here is derived from an EMBL/GenBank/DDBJ whole genome shotgun (WGS) entry which is preliminary data.</text>
</comment>
<dbReference type="Pfam" id="PF01408">
    <property type="entry name" value="GFO_IDH_MocA"/>
    <property type="match status" value="1"/>
</dbReference>
<evidence type="ECO:0000256" key="2">
    <source>
        <dbReference type="ARBA" id="ARBA00023002"/>
    </source>
</evidence>
<proteinExistence type="inferred from homology"/>
<dbReference type="InterPro" id="IPR036291">
    <property type="entry name" value="NAD(P)-bd_dom_sf"/>
</dbReference>
<name>X7E844_9GAMM</name>
<comment type="similarity">
    <text evidence="1">Belongs to the Gfo/Idh/MocA family.</text>
</comment>
<dbReference type="SUPFAM" id="SSF51735">
    <property type="entry name" value="NAD(P)-binding Rossmann-fold domains"/>
    <property type="match status" value="1"/>
</dbReference>
<evidence type="ECO:0000256" key="1">
    <source>
        <dbReference type="ARBA" id="ARBA00010928"/>
    </source>
</evidence>
<dbReference type="GO" id="GO:0000166">
    <property type="term" value="F:nucleotide binding"/>
    <property type="evidence" value="ECO:0007669"/>
    <property type="project" value="InterPro"/>
</dbReference>
<dbReference type="STRING" id="1122207.MUS1_00555"/>
<dbReference type="PANTHER" id="PTHR43708:SF5">
    <property type="entry name" value="CONSERVED EXPRESSED OXIDOREDUCTASE (EUROFUNG)-RELATED"/>
    <property type="match status" value="1"/>
</dbReference>
<dbReference type="AlphaFoldDB" id="X7E844"/>
<dbReference type="InterPro" id="IPR055170">
    <property type="entry name" value="GFO_IDH_MocA-like_dom"/>
</dbReference>
<dbReference type="InterPro" id="IPR000683">
    <property type="entry name" value="Gfo/Idh/MocA-like_OxRdtase_N"/>
</dbReference>
<protein>
    <submittedName>
        <fullName evidence="5">Oxidoreductase</fullName>
    </submittedName>
</protein>
<dbReference type="EMBL" id="JAMB01000001">
    <property type="protein sequence ID" value="ETX12132.1"/>
    <property type="molecule type" value="Genomic_DNA"/>
</dbReference>
<dbReference type="PATRIC" id="fig|1122207.3.peg.117"/>
<dbReference type="Gene3D" id="3.30.360.10">
    <property type="entry name" value="Dihydrodipicolinate Reductase, domain 2"/>
    <property type="match status" value="1"/>
</dbReference>
<keyword evidence="6" id="KW-1185">Reference proteome</keyword>
<dbReference type="Proteomes" id="UP000054058">
    <property type="component" value="Unassembled WGS sequence"/>
</dbReference>
<organism evidence="5 6">
    <name type="scientific">Marinomonas ushuaiensis DSM 15871</name>
    <dbReference type="NCBI Taxonomy" id="1122207"/>
    <lineage>
        <taxon>Bacteria</taxon>
        <taxon>Pseudomonadati</taxon>
        <taxon>Pseudomonadota</taxon>
        <taxon>Gammaproteobacteria</taxon>
        <taxon>Oceanospirillales</taxon>
        <taxon>Oceanospirillaceae</taxon>
        <taxon>Marinomonas</taxon>
    </lineage>
</organism>
<dbReference type="Pfam" id="PF22725">
    <property type="entry name" value="GFO_IDH_MocA_C3"/>
    <property type="match status" value="1"/>
</dbReference>
<accession>X7E844</accession>
<keyword evidence="2" id="KW-0560">Oxidoreductase</keyword>
<dbReference type="InterPro" id="IPR051317">
    <property type="entry name" value="Gfo/Idh/MocA_oxidoreduct"/>
</dbReference>
<dbReference type="GO" id="GO:0016491">
    <property type="term" value="F:oxidoreductase activity"/>
    <property type="evidence" value="ECO:0007669"/>
    <property type="project" value="UniProtKB-KW"/>
</dbReference>
<feature type="domain" description="Gfo/Idh/MocA-like oxidoreductase N-terminal" evidence="3">
    <location>
        <begin position="2"/>
        <end position="118"/>
    </location>
</feature>
<reference evidence="5 6" key="1">
    <citation type="submission" date="2014-01" db="EMBL/GenBank/DDBJ databases">
        <title>Marinomonas ushuaiensis DSM 15871 Genome Sequencing.</title>
        <authorList>
            <person name="Lai Q."/>
            <person name="Shao Z.S."/>
        </authorList>
    </citation>
    <scope>NUCLEOTIDE SEQUENCE [LARGE SCALE GENOMIC DNA]</scope>
    <source>
        <strain evidence="5 6">DSM 15871</strain>
    </source>
</reference>
<evidence type="ECO:0000313" key="6">
    <source>
        <dbReference type="Proteomes" id="UP000054058"/>
    </source>
</evidence>
<dbReference type="PANTHER" id="PTHR43708">
    <property type="entry name" value="CONSERVED EXPRESSED OXIDOREDUCTASE (EUROFUNG)"/>
    <property type="match status" value="1"/>
</dbReference>
<dbReference type="SUPFAM" id="SSF55347">
    <property type="entry name" value="Glyceraldehyde-3-phosphate dehydrogenase-like, C-terminal domain"/>
    <property type="match status" value="1"/>
</dbReference>
<evidence type="ECO:0000259" key="4">
    <source>
        <dbReference type="Pfam" id="PF22725"/>
    </source>
</evidence>
<dbReference type="eggNOG" id="COG0673">
    <property type="taxonomic scope" value="Bacteria"/>
</dbReference>
<sequence length="356" mass="39772">MVRVGLIGFGLSGRIFHAPFVMNDAEMDLVCVCTSQAEDVTAFAPEARVVSTAEAVFQADDIDLVVITTPNVLHFDQAKQALENGKHVLLEKPSVTSVNEIETLCTLAKQKGLVFCVYQNRRFDGDFLRLKALIAGGELGELKQLDSRFDRFRPLPQVRWREEPGVGAGIFWDLGPHLLDQMLCLFGKPDWVQASIDTLREGGQTADTFEVELGYGDKRIRLGHSSFEASGTRRFNARFTKGSWQCVGLDPQEEALRAGQMPWEKTFPSRAAEQSNKRFVLQNSGAVEMTQEEPTQGSYIEFYKQLRDAILCEKTVHKKQAPVSMSDVCQLVYGLCLAEESAKSGQRLPWNYVANI</sequence>
<evidence type="ECO:0000313" key="5">
    <source>
        <dbReference type="EMBL" id="ETX12132.1"/>
    </source>
</evidence>
<dbReference type="OrthoDB" id="9774191at2"/>
<dbReference type="Gene3D" id="3.40.50.720">
    <property type="entry name" value="NAD(P)-binding Rossmann-like Domain"/>
    <property type="match status" value="1"/>
</dbReference>
<gene>
    <name evidence="5" type="ORF">MUS1_00555</name>
</gene>
<feature type="domain" description="GFO/IDH/MocA-like oxidoreductase" evidence="4">
    <location>
        <begin position="127"/>
        <end position="244"/>
    </location>
</feature>